<dbReference type="Gene3D" id="3.30.350.10">
    <property type="entry name" value="Subtilisin inhibitor-like"/>
    <property type="match status" value="1"/>
</dbReference>
<name>A0A2S5IUH4_9MICC</name>
<comment type="subcellular location">
    <subcellularLocation>
        <location evidence="1">Secreted</location>
    </subcellularLocation>
</comment>
<accession>A0A2S5IUH4</accession>
<dbReference type="InterPro" id="IPR023549">
    <property type="entry name" value="Subtilisin_inhibitor"/>
</dbReference>
<keyword evidence="5" id="KW-0722">Serine protease inhibitor</keyword>
<feature type="signal peptide" evidence="8">
    <location>
        <begin position="1"/>
        <end position="35"/>
    </location>
</feature>
<evidence type="ECO:0000256" key="5">
    <source>
        <dbReference type="ARBA" id="ARBA00022900"/>
    </source>
</evidence>
<dbReference type="GO" id="GO:0004867">
    <property type="term" value="F:serine-type endopeptidase inhibitor activity"/>
    <property type="evidence" value="ECO:0007669"/>
    <property type="project" value="UniProtKB-KW"/>
</dbReference>
<dbReference type="EMBL" id="PRKW01000006">
    <property type="protein sequence ID" value="PPB48213.1"/>
    <property type="molecule type" value="Genomic_DNA"/>
</dbReference>
<evidence type="ECO:0000256" key="1">
    <source>
        <dbReference type="ARBA" id="ARBA00004613"/>
    </source>
</evidence>
<comment type="caution">
    <text evidence="10">The sequence shown here is derived from an EMBL/GenBank/DDBJ whole genome shotgun (WGS) entry which is preliminary data.</text>
</comment>
<gene>
    <name evidence="10" type="ORF">C4K88_14695</name>
</gene>
<comment type="similarity">
    <text evidence="2">Belongs to the protease inhibitor I16 (SSI) family.</text>
</comment>
<dbReference type="Pfam" id="PF00720">
    <property type="entry name" value="SSI"/>
    <property type="match status" value="1"/>
</dbReference>
<evidence type="ECO:0000256" key="7">
    <source>
        <dbReference type="SAM" id="MobiDB-lite"/>
    </source>
</evidence>
<keyword evidence="3" id="KW-0964">Secreted</keyword>
<feature type="compositionally biased region" description="Low complexity" evidence="7">
    <location>
        <begin position="60"/>
        <end position="71"/>
    </location>
</feature>
<feature type="chain" id="PRO_5015710193" evidence="8">
    <location>
        <begin position="36"/>
        <end position="205"/>
    </location>
</feature>
<keyword evidence="11" id="KW-1185">Reference proteome</keyword>
<reference evidence="10 11" key="1">
    <citation type="journal article" date="2014" name="Int. J. Syst. Evol. Microbiol.">
        <title>Arthrobacter pityocampae sp. nov., isolated from Thaumetopoea pityocampa (Lep., Thaumetopoeidae).</title>
        <authorList>
            <person name="Ince I.A."/>
            <person name="Demirbag Z."/>
            <person name="Kati H."/>
        </authorList>
    </citation>
    <scope>NUCLEOTIDE SEQUENCE [LARGE SCALE GENOMIC DNA]</scope>
    <source>
        <strain evidence="10 11">Tp2</strain>
    </source>
</reference>
<keyword evidence="4" id="KW-0646">Protease inhibitor</keyword>
<dbReference type="SUPFAM" id="SSF55399">
    <property type="entry name" value="Subtilisin inhibitor"/>
    <property type="match status" value="1"/>
</dbReference>
<keyword evidence="8" id="KW-0732">Signal</keyword>
<protein>
    <submittedName>
        <fullName evidence="10">Serine protease inhibitor</fullName>
    </submittedName>
</protein>
<feature type="domain" description="Subtilisin inhibitor" evidence="9">
    <location>
        <begin position="95"/>
        <end position="177"/>
    </location>
</feature>
<evidence type="ECO:0000256" key="2">
    <source>
        <dbReference type="ARBA" id="ARBA00010472"/>
    </source>
</evidence>
<dbReference type="GO" id="GO:0005576">
    <property type="term" value="C:extracellular region"/>
    <property type="evidence" value="ECO:0007669"/>
    <property type="project" value="UniProtKB-SubCell"/>
</dbReference>
<proteinExistence type="inferred from homology"/>
<dbReference type="InterPro" id="IPR036819">
    <property type="entry name" value="Subtilisin_inhibitor-like_sf"/>
</dbReference>
<evidence type="ECO:0000259" key="9">
    <source>
        <dbReference type="Pfam" id="PF00720"/>
    </source>
</evidence>
<keyword evidence="6" id="KW-1015">Disulfide bond</keyword>
<evidence type="ECO:0000256" key="3">
    <source>
        <dbReference type="ARBA" id="ARBA00022525"/>
    </source>
</evidence>
<dbReference type="OrthoDB" id="3427327at2"/>
<feature type="region of interest" description="Disordered" evidence="7">
    <location>
        <begin position="37"/>
        <end position="93"/>
    </location>
</feature>
<feature type="compositionally biased region" description="Pro residues" evidence="7">
    <location>
        <begin position="72"/>
        <end position="89"/>
    </location>
</feature>
<sequence>MTSTDPTPAVCRTHRAALRALVPFVALALALSACTQGGPTTEPTDQETAVQSSTPAQDGSAAPSPASSTPPASSPAPSTPTPTTPPASTPPASTNALLTISVQQDASSEPVQYVLECVDGAPGPATTHPNADAACASLARLGTAFFTARPRKDVACTQQYGGPQTASITGELDGTAVTGSFALTDGCQISRWNSAKDLLGAPGAQ</sequence>
<dbReference type="AlphaFoldDB" id="A0A2S5IUH4"/>
<organism evidence="10 11">
    <name type="scientific">Arthrobacter pityocampae</name>
    <dbReference type="NCBI Taxonomy" id="547334"/>
    <lineage>
        <taxon>Bacteria</taxon>
        <taxon>Bacillati</taxon>
        <taxon>Actinomycetota</taxon>
        <taxon>Actinomycetes</taxon>
        <taxon>Micrococcales</taxon>
        <taxon>Micrococcaceae</taxon>
        <taxon>Arthrobacter</taxon>
    </lineage>
</organism>
<evidence type="ECO:0000256" key="6">
    <source>
        <dbReference type="ARBA" id="ARBA00023157"/>
    </source>
</evidence>
<evidence type="ECO:0000256" key="8">
    <source>
        <dbReference type="SAM" id="SignalP"/>
    </source>
</evidence>
<evidence type="ECO:0000313" key="10">
    <source>
        <dbReference type="EMBL" id="PPB48213.1"/>
    </source>
</evidence>
<evidence type="ECO:0000313" key="11">
    <source>
        <dbReference type="Proteomes" id="UP000239297"/>
    </source>
</evidence>
<dbReference type="RefSeq" id="WP_104122379.1">
    <property type="nucleotide sequence ID" value="NZ_PRKW01000006.1"/>
</dbReference>
<evidence type="ECO:0000256" key="4">
    <source>
        <dbReference type="ARBA" id="ARBA00022690"/>
    </source>
</evidence>
<dbReference type="Proteomes" id="UP000239297">
    <property type="component" value="Unassembled WGS sequence"/>
</dbReference>
<feature type="compositionally biased region" description="Polar residues" evidence="7">
    <location>
        <begin position="37"/>
        <end position="57"/>
    </location>
</feature>